<dbReference type="Ensembl" id="ENSSSCT00000033772.4">
    <property type="protein sequence ID" value="ENSSSCP00000028674.3"/>
    <property type="gene ID" value="ENSSSCG00000040592.3"/>
</dbReference>
<dbReference type="CDD" id="cd19427">
    <property type="entry name" value="lipocalin_OBP-like"/>
    <property type="match status" value="1"/>
</dbReference>
<dbReference type="InterPro" id="IPR012674">
    <property type="entry name" value="Calycin"/>
</dbReference>
<dbReference type="InParanoid" id="K7GLE5"/>
<feature type="signal peptide" evidence="5">
    <location>
        <begin position="1"/>
        <end position="15"/>
    </location>
</feature>
<reference evidence="7" key="2">
    <citation type="submission" date="2025-08" db="UniProtKB">
        <authorList>
            <consortium name="Ensembl"/>
        </authorList>
    </citation>
    <scope>IDENTIFICATION</scope>
</reference>
<reference evidence="7 8" key="1">
    <citation type="submission" date="2017-02" db="EMBL/GenBank/DDBJ databases">
        <authorList>
            <person name="Datahose"/>
        </authorList>
    </citation>
    <scope>NUCLEOTIDE SEQUENCE [LARGE SCALE GENOMIC DNA]</scope>
    <source>
        <strain evidence="7 8">Duroc</strain>
    </source>
</reference>
<comment type="similarity">
    <text evidence="2">Belongs to the calycin superfamily. Lipocalin family.</text>
</comment>
<dbReference type="PANTHER" id="PTHR11430:SF65">
    <property type="entry name" value="ODORANT-BINDING PROTEIN 1A-RELATED"/>
    <property type="match status" value="1"/>
</dbReference>
<dbReference type="GO" id="GO:0005615">
    <property type="term" value="C:extracellular space"/>
    <property type="evidence" value="ECO:0000318"/>
    <property type="project" value="GO_Central"/>
</dbReference>
<dbReference type="PANTHER" id="PTHR11430">
    <property type="entry name" value="LIPOCALIN"/>
    <property type="match status" value="1"/>
</dbReference>
<dbReference type="InterPro" id="IPR002345">
    <property type="entry name" value="Lipocalin"/>
</dbReference>
<dbReference type="Pfam" id="PF00061">
    <property type="entry name" value="Lipocalin"/>
    <property type="match status" value="1"/>
</dbReference>
<comment type="subcellular location">
    <subcellularLocation>
        <location evidence="1">Secreted</location>
    </subcellularLocation>
</comment>
<keyword evidence="5" id="KW-0732">Signal</keyword>
<dbReference type="Proteomes" id="UP000008227">
    <property type="component" value="Chromosome Y"/>
</dbReference>
<evidence type="ECO:0000256" key="5">
    <source>
        <dbReference type="SAM" id="SignalP"/>
    </source>
</evidence>
<dbReference type="InterPro" id="IPR000566">
    <property type="entry name" value="Lipocln_cytosolic_FA-bd_dom"/>
</dbReference>
<gene>
    <name evidence="7" type="primary">LOC100626157</name>
</gene>
<evidence type="ECO:0000256" key="2">
    <source>
        <dbReference type="ARBA" id="ARBA00006889"/>
    </source>
</evidence>
<keyword evidence="8" id="KW-1185">Reference proteome</keyword>
<evidence type="ECO:0000256" key="4">
    <source>
        <dbReference type="ARBA" id="ARBA00022525"/>
    </source>
</evidence>
<dbReference type="FunCoup" id="K7GLE5">
    <property type="interactions" value="1"/>
</dbReference>
<evidence type="ECO:0000259" key="6">
    <source>
        <dbReference type="Pfam" id="PF00061"/>
    </source>
</evidence>
<dbReference type="PRINTS" id="PR01173">
    <property type="entry name" value="ODORANTBNDNG"/>
</dbReference>
<sequence length="175" mass="19621">MKSLLLSLVLGLVCAQEPQPEQDPFEVRGMGKWITSYIGSSDLEKIGENAPFQVFMRSIEFDDKESKVYLNFFSKENGICEEFSLIGTKQEGNTYDVNYAGNNKFVVSYASETALIISNINVDEEGDKTIMTGLLGKGTDIEDQDLEKFKEVTRENGIPEENIVNIIERDDCPAK</sequence>
<organism evidence="7 8">
    <name type="scientific">Sus scrofa</name>
    <name type="common">Pig</name>
    <dbReference type="NCBI Taxonomy" id="9823"/>
    <lineage>
        <taxon>Eukaryota</taxon>
        <taxon>Metazoa</taxon>
        <taxon>Chordata</taxon>
        <taxon>Craniata</taxon>
        <taxon>Vertebrata</taxon>
        <taxon>Euteleostomi</taxon>
        <taxon>Mammalia</taxon>
        <taxon>Eutheria</taxon>
        <taxon>Laurasiatheria</taxon>
        <taxon>Artiodactyla</taxon>
        <taxon>Suina</taxon>
        <taxon>Suidae</taxon>
        <taxon>Sus</taxon>
    </lineage>
</organism>
<keyword evidence="3" id="KW-0813">Transport</keyword>
<feature type="chain" id="PRO_5023868469" description="Lipocalin/cytosolic fatty-acid binding domain-containing protein" evidence="5">
    <location>
        <begin position="16"/>
        <end position="175"/>
    </location>
</feature>
<reference evidence="7" key="3">
    <citation type="submission" date="2025-09" db="UniProtKB">
        <authorList>
            <consortium name="Ensembl"/>
        </authorList>
    </citation>
    <scope>IDENTIFICATION</scope>
</reference>
<dbReference type="GeneTree" id="ENSGT01050000244868"/>
<evidence type="ECO:0000313" key="8">
    <source>
        <dbReference type="Proteomes" id="UP000008227"/>
    </source>
</evidence>
<name>K7GLE5_PIG</name>
<dbReference type="SUPFAM" id="SSF50814">
    <property type="entry name" value="Lipocalins"/>
    <property type="match status" value="1"/>
</dbReference>
<dbReference type="GO" id="GO:0005549">
    <property type="term" value="F:odorant binding"/>
    <property type="evidence" value="ECO:0000318"/>
    <property type="project" value="GO_Central"/>
</dbReference>
<dbReference type="InterPro" id="IPR002448">
    <property type="entry name" value="OBP-like"/>
</dbReference>
<dbReference type="GO" id="GO:0036094">
    <property type="term" value="F:small molecule binding"/>
    <property type="evidence" value="ECO:0007669"/>
    <property type="project" value="InterPro"/>
</dbReference>
<evidence type="ECO:0000313" key="7">
    <source>
        <dbReference type="Ensembl" id="ENSSSCP00000028674.3"/>
    </source>
</evidence>
<dbReference type="SMR" id="K7GLE5"/>
<dbReference type="AlphaFoldDB" id="K7GLE5"/>
<accession>K7GLE5</accession>
<keyword evidence="4" id="KW-0964">Secreted</keyword>
<protein>
    <recommendedName>
        <fullName evidence="6">Lipocalin/cytosolic fatty-acid binding domain-containing protein</fullName>
    </recommendedName>
</protein>
<dbReference type="Gene3D" id="2.40.128.20">
    <property type="match status" value="1"/>
</dbReference>
<evidence type="ECO:0000256" key="1">
    <source>
        <dbReference type="ARBA" id="ARBA00004613"/>
    </source>
</evidence>
<evidence type="ECO:0000256" key="3">
    <source>
        <dbReference type="ARBA" id="ARBA00022448"/>
    </source>
</evidence>
<feature type="domain" description="Lipocalin/cytosolic fatty-acid binding" evidence="6">
    <location>
        <begin position="30"/>
        <end position="170"/>
    </location>
</feature>
<proteinExistence type="inferred from homology"/>